<feature type="signal peptide" evidence="4">
    <location>
        <begin position="1"/>
        <end position="24"/>
    </location>
</feature>
<feature type="compositionally biased region" description="Low complexity" evidence="2">
    <location>
        <begin position="454"/>
        <end position="486"/>
    </location>
</feature>
<dbReference type="Gene3D" id="1.10.510.10">
    <property type="entry name" value="Transferase(Phosphotransferase) domain 1"/>
    <property type="match status" value="1"/>
</dbReference>
<dbReference type="Proteomes" id="UP001244341">
    <property type="component" value="Chromosome 1b"/>
</dbReference>
<feature type="binding site" evidence="1">
    <location>
        <position position="396"/>
    </location>
    <ligand>
        <name>ATP</name>
        <dbReference type="ChEBI" id="CHEBI:30616"/>
    </ligand>
</feature>
<dbReference type="PANTHER" id="PTHR44329:SF214">
    <property type="entry name" value="PROTEIN KINASE DOMAIN-CONTAINING PROTEIN"/>
    <property type="match status" value="1"/>
</dbReference>
<dbReference type="InterPro" id="IPR000719">
    <property type="entry name" value="Prot_kinase_dom"/>
</dbReference>
<protein>
    <recommendedName>
        <fullName evidence="5">Protein kinase domain-containing protein</fullName>
    </recommendedName>
</protein>
<dbReference type="PRINTS" id="PR00109">
    <property type="entry name" value="TYRKINASE"/>
</dbReference>
<dbReference type="EMBL" id="CP126208">
    <property type="protein sequence ID" value="WIA09830.1"/>
    <property type="molecule type" value="Genomic_DNA"/>
</dbReference>
<evidence type="ECO:0000259" key="5">
    <source>
        <dbReference type="PROSITE" id="PS50011"/>
    </source>
</evidence>
<dbReference type="Pfam" id="PF07714">
    <property type="entry name" value="PK_Tyr_Ser-Thr"/>
    <property type="match status" value="2"/>
</dbReference>
<dbReference type="InterPro" id="IPR011009">
    <property type="entry name" value="Kinase-like_dom_sf"/>
</dbReference>
<feature type="region of interest" description="Disordered" evidence="2">
    <location>
        <begin position="524"/>
        <end position="653"/>
    </location>
</feature>
<accession>A0ABY8TLG1</accession>
<dbReference type="PROSITE" id="PS00107">
    <property type="entry name" value="PROTEIN_KINASE_ATP"/>
    <property type="match status" value="1"/>
</dbReference>
<proteinExistence type="predicted"/>
<keyword evidence="4" id="KW-0732">Signal</keyword>
<dbReference type="InterPro" id="IPR017441">
    <property type="entry name" value="Protein_kinase_ATP_BS"/>
</dbReference>
<organism evidence="6 7">
    <name type="scientific">Tetradesmus obliquus</name>
    <name type="common">Green alga</name>
    <name type="synonym">Acutodesmus obliquus</name>
    <dbReference type="NCBI Taxonomy" id="3088"/>
    <lineage>
        <taxon>Eukaryota</taxon>
        <taxon>Viridiplantae</taxon>
        <taxon>Chlorophyta</taxon>
        <taxon>core chlorophytes</taxon>
        <taxon>Chlorophyceae</taxon>
        <taxon>CS clade</taxon>
        <taxon>Sphaeropleales</taxon>
        <taxon>Scenedesmaceae</taxon>
        <taxon>Tetradesmus</taxon>
    </lineage>
</organism>
<feature type="compositionally biased region" description="Low complexity" evidence="2">
    <location>
        <begin position="563"/>
        <end position="574"/>
    </location>
</feature>
<name>A0ABY8TLG1_TETOB</name>
<keyword evidence="3" id="KW-0472">Membrane</keyword>
<keyword evidence="7" id="KW-1185">Reference proteome</keyword>
<evidence type="ECO:0000256" key="2">
    <source>
        <dbReference type="SAM" id="MobiDB-lite"/>
    </source>
</evidence>
<evidence type="ECO:0000256" key="4">
    <source>
        <dbReference type="SAM" id="SignalP"/>
    </source>
</evidence>
<feature type="region of interest" description="Disordered" evidence="2">
    <location>
        <begin position="435"/>
        <end position="511"/>
    </location>
</feature>
<dbReference type="InterPro" id="IPR001245">
    <property type="entry name" value="Ser-Thr/Tyr_kinase_cat_dom"/>
</dbReference>
<evidence type="ECO:0000256" key="1">
    <source>
        <dbReference type="PROSITE-ProRule" id="PRU10141"/>
    </source>
</evidence>
<reference evidence="6 7" key="1">
    <citation type="submission" date="2023-05" db="EMBL/GenBank/DDBJ databases">
        <title>A 100% complete, gapless, phased diploid assembly of the Scenedesmus obliquus UTEX 3031 genome.</title>
        <authorList>
            <person name="Biondi T.C."/>
            <person name="Hanschen E.R."/>
            <person name="Kwon T."/>
            <person name="Eng W."/>
            <person name="Kruse C.P.S."/>
            <person name="Koehler S.I."/>
            <person name="Kunde Y."/>
            <person name="Gleasner C.D."/>
            <person name="You Mak K.T."/>
            <person name="Polle J."/>
            <person name="Hovde B.T."/>
            <person name="Starkenburg S.R."/>
        </authorList>
    </citation>
    <scope>NUCLEOTIDE SEQUENCE [LARGE SCALE GENOMIC DNA]</scope>
    <source>
        <strain evidence="6 7">DOE0152z</strain>
    </source>
</reference>
<dbReference type="SUPFAM" id="SSF56112">
    <property type="entry name" value="Protein kinase-like (PK-like)"/>
    <property type="match status" value="1"/>
</dbReference>
<feature type="transmembrane region" description="Helical" evidence="3">
    <location>
        <begin position="274"/>
        <end position="298"/>
    </location>
</feature>
<feature type="chain" id="PRO_5046290328" description="Protein kinase domain-containing protein" evidence="4">
    <location>
        <begin position="25"/>
        <end position="873"/>
    </location>
</feature>
<dbReference type="Gene3D" id="3.30.200.20">
    <property type="entry name" value="Phosphorylase Kinase, domain 1"/>
    <property type="match status" value="1"/>
</dbReference>
<keyword evidence="3" id="KW-1133">Transmembrane helix</keyword>
<keyword evidence="1" id="KW-0067">ATP-binding</keyword>
<sequence>MARRAVNHLLIVIYALLVAATTAAGRTGYVSQGGAQANTTTLVEALKDQTITTIVLTTDYDVGHEFDGNLSPRSPIPVNRNVTITGLPGRAMPLWNLRFQRAAVELCAGCAFTLDSIAIANERRGNGAAVDLFVGAQGSPGAVVATRHLFRLRPACTSTASTLELITKDQPRSKRFPLAQPPQRQMLDVVNASFRGVDYSNMLMLADYAYDVPLTYQEALGSVGGYTLSVRNTTRLCAHILTGSCLLVKSPDACVNDLIDQLLAQEGQARQHSLLAPVVGAVVAAVVAAAAVAGLLLWRRQRRRRAAAGQVPPGSKGGSDLEKGTTSSGAEPGGEPGQVLAEPLLDTAGWDVTGCSTTPSLALVDDTPITLGMMIGAGSFGRVYKGRWGGRDVAVKVIEHESASAVENEVQLMLSISHTNVVRAYHYITYTSKAAPPEPSLSSGAAARQAGTKALSQQTAAATASEALPSSSAHGSKSSLSSSSLAQACTAPSQQGRAPAEPGDAASQAAAAKLSALKHVLRLGQQQQQPQRVPAAHSDQDSSLGQEPLGQSSSSDMSHAADQATQRQQRLIQQHASAIKPAAPASGQQQQQQAAPPPDAYAAAAGPTGMTPQPWASTGTSWALDTWPSPPASGPAAGCQPGLESPAQAQRTPGGSLSVVLRSRTWLVQEFCDCGTLSSWVGNTLMDPADTQQVLHLLLLLQDAARGVQHLHSKSIVHGDLNARNVLVRSSASGGVVAKLADLGISRVIKQHSTHRTTNTVGTMSHMPPELLRYGRMSPAVDVYAFGVMMWELYTGQIAFKKLQYGQFFEHVVLRNSRPPLPPLMPEDYSLLLTSCWAIEPSERPSIAAVLDCLKLMITERQLHGSGEQQQQL</sequence>
<dbReference type="PROSITE" id="PS50011">
    <property type="entry name" value="PROTEIN_KINASE_DOM"/>
    <property type="match status" value="1"/>
</dbReference>
<keyword evidence="1" id="KW-0547">Nucleotide-binding</keyword>
<feature type="region of interest" description="Disordered" evidence="2">
    <location>
        <begin position="307"/>
        <end position="340"/>
    </location>
</feature>
<gene>
    <name evidence="6" type="ORF">OEZ85_009205</name>
</gene>
<evidence type="ECO:0000256" key="3">
    <source>
        <dbReference type="SAM" id="Phobius"/>
    </source>
</evidence>
<feature type="compositionally biased region" description="Polar residues" evidence="2">
    <location>
        <begin position="541"/>
        <end position="557"/>
    </location>
</feature>
<keyword evidence="3" id="KW-0812">Transmembrane</keyword>
<dbReference type="InterPro" id="IPR051681">
    <property type="entry name" value="Ser/Thr_Kinases-Pseudokinases"/>
</dbReference>
<dbReference type="PANTHER" id="PTHR44329">
    <property type="entry name" value="SERINE/THREONINE-PROTEIN KINASE TNNI3K-RELATED"/>
    <property type="match status" value="1"/>
</dbReference>
<evidence type="ECO:0000313" key="6">
    <source>
        <dbReference type="EMBL" id="WIA09830.1"/>
    </source>
</evidence>
<feature type="compositionally biased region" description="Low complexity" evidence="2">
    <location>
        <begin position="581"/>
        <end position="614"/>
    </location>
</feature>
<feature type="domain" description="Protein kinase" evidence="5">
    <location>
        <begin position="369"/>
        <end position="857"/>
    </location>
</feature>
<evidence type="ECO:0000313" key="7">
    <source>
        <dbReference type="Proteomes" id="UP001244341"/>
    </source>
</evidence>